<feature type="compositionally biased region" description="Basic residues" evidence="1">
    <location>
        <begin position="1016"/>
        <end position="1025"/>
    </location>
</feature>
<feature type="compositionally biased region" description="Low complexity" evidence="1">
    <location>
        <begin position="1029"/>
        <end position="1040"/>
    </location>
</feature>
<dbReference type="EMBL" id="CDMZ01000093">
    <property type="protein sequence ID" value="CEM06532.1"/>
    <property type="molecule type" value="Genomic_DNA"/>
</dbReference>
<feature type="compositionally biased region" description="Polar residues" evidence="1">
    <location>
        <begin position="513"/>
        <end position="527"/>
    </location>
</feature>
<proteinExistence type="predicted"/>
<feature type="compositionally biased region" description="Basic and acidic residues" evidence="1">
    <location>
        <begin position="1076"/>
        <end position="1094"/>
    </location>
</feature>
<feature type="compositionally biased region" description="Basic and acidic residues" evidence="1">
    <location>
        <begin position="542"/>
        <end position="554"/>
    </location>
</feature>
<feature type="compositionally biased region" description="Basic and acidic residues" evidence="1">
    <location>
        <begin position="611"/>
        <end position="620"/>
    </location>
</feature>
<reference evidence="2" key="1">
    <citation type="submission" date="2014-11" db="EMBL/GenBank/DDBJ databases">
        <authorList>
            <person name="Otto D Thomas"/>
            <person name="Naeem Raeece"/>
        </authorList>
    </citation>
    <scope>NUCLEOTIDE SEQUENCE</scope>
</reference>
<feature type="compositionally biased region" description="Acidic residues" evidence="1">
    <location>
        <begin position="737"/>
        <end position="783"/>
    </location>
</feature>
<dbReference type="AlphaFoldDB" id="A0A0G4F3N9"/>
<evidence type="ECO:0000313" key="2">
    <source>
        <dbReference type="EMBL" id="CEM06532.1"/>
    </source>
</evidence>
<protein>
    <submittedName>
        <fullName evidence="2">Uncharacterized protein</fullName>
    </submittedName>
</protein>
<gene>
    <name evidence="2" type="ORF">Cvel_14943</name>
</gene>
<feature type="compositionally biased region" description="Low complexity" evidence="1">
    <location>
        <begin position="718"/>
        <end position="731"/>
    </location>
</feature>
<accession>A0A0G4F3N9</accession>
<sequence length="1221" mass="134949">MSPNFSKFALPFPSRVPDCPSFKVNRDHVEREVKRCLKVCKPRFVLPRSSRNVRKVPPTDKSASPFVFCLPEEDELNKAITQAVDATTYLERSSSEDGLMIVHAEMVLELLTDVKQLGEHLRGSDGRWELIEDAMEKVEEGIIRERCRRNFARSHWLHLGPSERSILLSFSDGLLADVKFEVCQKAVKGESGEVCSTKGQVGCLCRECEKDFGVPPNEGGTKGEVRWVSREVDFIVHRWEAEKKESAFTSASLTARSLLCGASGYKYEYAWHLLHIRETELHNLTYAVSMWRYATVRHRILLSMLNALSQLGKRPALPRVHEIAGSYYDQLLSLLQSSNQWSCVARSLKCHFSPFVNAESRWFSRVLKMEIRNRHSLLRNLAKKAIDRRKSAHILEATLFTFVNSLIDRLTRDKKLGHQTHLPSPQRAALLPEMKKTIQDAAAKVNNPVARLMDILKDTDTDLHKGYILAPPSKFLSKQMDRGEAALDLISQHLIDGFEPDLDIDNPFGSWSRSASPPYSPLCSSFPKNDDSEEEEEGELGFGRRPESPRKGEGGSRLFSWGPAWEKEREKAARQPRRKGVGLPSPCHSPNERSPSPDPDSDAALLLPKFEGNKPERKEMLGCMGEWAREGGERPASNQRKPPVHPNRMAAASANMGRVPFGEGGDRRGGLQRNGSGQIREAPARGGRGGEALQPPRIFTGPSSSPSPGDESEDEEVSPSISISTSENEGGWRWGGQEEEEETDEDGGQDEEDEEDEEEDGLDCSSDEEEAEEGDEMEEEEKGEELREMLRPKRNDTWAFPRASGHQGACDDEEEEEEDEEGSFCGSVRNPSPSPRKERRFFAEHSGGEFGLGRRKRELGGRFTPSPQTVRTPSCASSKSPPGPRWSFPKKNLCRGLFDCTKRQCQTGSSNVSSPFHGSPMNFSSLNPHSTPDSLSPSPTPHYREEEEGECGRQAVQAPDLDCGGPLHPSRGRDCVGGRGGHSTGASATAAAGRGGGGKGRLPHMTPARTSGGRRVVGRKGKRSGGNRVGNSPQQQQQQQRESAFTQTDQSSVNGLDISQFAEQTHTWGGGTFDSRQGRRQGDCGRGGGQERGKKGGMTACGAVDPDAFLHSYSTDASASLNMSAPHRLSGGRAQRERDVRLLPEGGGGTRAGKRWAASVTEETYEDEDEDEEEACLKTKVKARLEAERERGGFGCVPGFQRRLWKDKGVPPSSEQRGARG</sequence>
<dbReference type="VEuPathDB" id="CryptoDB:Cvel_14943"/>
<feature type="region of interest" description="Disordered" evidence="1">
    <location>
        <begin position="513"/>
        <end position="890"/>
    </location>
</feature>
<feature type="region of interest" description="Disordered" evidence="1">
    <location>
        <begin position="1122"/>
        <end position="1171"/>
    </location>
</feature>
<feature type="compositionally biased region" description="Basic and acidic residues" evidence="1">
    <location>
        <begin position="784"/>
        <end position="796"/>
    </location>
</feature>
<organism evidence="2">
    <name type="scientific">Chromera velia CCMP2878</name>
    <dbReference type="NCBI Taxonomy" id="1169474"/>
    <lineage>
        <taxon>Eukaryota</taxon>
        <taxon>Sar</taxon>
        <taxon>Alveolata</taxon>
        <taxon>Colpodellida</taxon>
        <taxon>Chromeraceae</taxon>
        <taxon>Chromera</taxon>
    </lineage>
</organism>
<feature type="region of interest" description="Disordered" evidence="1">
    <location>
        <begin position="905"/>
        <end position="1097"/>
    </location>
</feature>
<evidence type="ECO:0000256" key="1">
    <source>
        <dbReference type="SAM" id="MobiDB-lite"/>
    </source>
</evidence>
<feature type="compositionally biased region" description="Polar residues" evidence="1">
    <location>
        <begin position="1041"/>
        <end position="1054"/>
    </location>
</feature>
<name>A0A0G4F3N9_9ALVE</name>
<feature type="compositionally biased region" description="Low complexity" evidence="1">
    <location>
        <begin position="928"/>
        <end position="937"/>
    </location>
</feature>
<feature type="compositionally biased region" description="Polar residues" evidence="1">
    <location>
        <begin position="905"/>
        <end position="927"/>
    </location>
</feature>
<feature type="compositionally biased region" description="Acidic residues" evidence="1">
    <location>
        <begin position="810"/>
        <end position="822"/>
    </location>
</feature>
<feature type="compositionally biased region" description="Polar residues" evidence="1">
    <location>
        <begin position="865"/>
        <end position="880"/>
    </location>
</feature>